<reference evidence="5" key="1">
    <citation type="journal article" date="2019" name="Int. J. Syst. Evol. Microbiol.">
        <title>The Global Catalogue of Microorganisms (GCM) 10K type strain sequencing project: providing services to taxonomists for standard genome sequencing and annotation.</title>
        <authorList>
            <consortium name="The Broad Institute Genomics Platform"/>
            <consortium name="The Broad Institute Genome Sequencing Center for Infectious Disease"/>
            <person name="Wu L."/>
            <person name="Ma J."/>
        </authorList>
    </citation>
    <scope>NUCLEOTIDE SEQUENCE [LARGE SCALE GENOMIC DNA]</scope>
    <source>
        <strain evidence="5">KCTC 42986</strain>
    </source>
</reference>
<evidence type="ECO:0000259" key="3">
    <source>
        <dbReference type="Pfam" id="PF14341"/>
    </source>
</evidence>
<protein>
    <submittedName>
        <fullName evidence="4">PilX N-terminal domain-containing pilus assembly protein</fullName>
    </submittedName>
</protein>
<organism evidence="4 5">
    <name type="scientific">Undibacterium arcticum</name>
    <dbReference type="NCBI Taxonomy" id="1762892"/>
    <lineage>
        <taxon>Bacteria</taxon>
        <taxon>Pseudomonadati</taxon>
        <taxon>Pseudomonadota</taxon>
        <taxon>Betaproteobacteria</taxon>
        <taxon>Burkholderiales</taxon>
        <taxon>Oxalobacteraceae</taxon>
        <taxon>Undibacterium</taxon>
    </lineage>
</organism>
<evidence type="ECO:0000256" key="1">
    <source>
        <dbReference type="SAM" id="MobiDB-lite"/>
    </source>
</evidence>
<evidence type="ECO:0000259" key="2">
    <source>
        <dbReference type="Pfam" id="PF13681"/>
    </source>
</evidence>
<keyword evidence="5" id="KW-1185">Reference proteome</keyword>
<dbReference type="Proteomes" id="UP001595530">
    <property type="component" value="Unassembled WGS sequence"/>
</dbReference>
<dbReference type="Pfam" id="PF14341">
    <property type="entry name" value="PilX_N"/>
    <property type="match status" value="1"/>
</dbReference>
<dbReference type="EMBL" id="JBHRTP010000024">
    <property type="protein sequence ID" value="MFC3108225.1"/>
    <property type="molecule type" value="Genomic_DNA"/>
</dbReference>
<dbReference type="RefSeq" id="WP_390331442.1">
    <property type="nucleotide sequence ID" value="NZ_JBHRTP010000024.1"/>
</dbReference>
<comment type="caution">
    <text evidence="4">The sequence shown here is derived from an EMBL/GenBank/DDBJ whole genome shotgun (WGS) entry which is preliminary data.</text>
</comment>
<accession>A0ABV7F3W4</accession>
<dbReference type="InterPro" id="IPR025205">
    <property type="entry name" value="PilX/PilW_C"/>
</dbReference>
<gene>
    <name evidence="4" type="ORF">ACFOFO_09660</name>
</gene>
<evidence type="ECO:0000313" key="5">
    <source>
        <dbReference type="Proteomes" id="UP001595530"/>
    </source>
</evidence>
<sequence length="227" mass="24501">MTARTRAQMEAGRPSRSSAMPVGRLAPIRFRQRGASLIVSLLMLIAVLLLGISAAQMALQSEKASRNDRDRQIAFQAAEAALQDAEMDIENSTDTSSRSSTFSEKPVLANFDADCGQGATNTYLGLCTTAVAGATPVWLKVDFTDTGSSSTRTVPYGKFTGQTMQVGNGQLSSKLPRYLIEVVNYKAAGEDASAQATFFYRVTAMGFGARDTTRVVLQSFYRKVDKP</sequence>
<proteinExistence type="predicted"/>
<feature type="domain" description="Type 4 fimbrial biogenesis protein PilX N-terminal" evidence="3">
    <location>
        <begin position="33"/>
        <end position="82"/>
    </location>
</feature>
<name>A0ABV7F3W4_9BURK</name>
<evidence type="ECO:0000313" key="4">
    <source>
        <dbReference type="EMBL" id="MFC3108225.1"/>
    </source>
</evidence>
<feature type="region of interest" description="Disordered" evidence="1">
    <location>
        <begin position="1"/>
        <end position="20"/>
    </location>
</feature>
<feature type="domain" description="PilX/PilW C-terminal" evidence="2">
    <location>
        <begin position="125"/>
        <end position="223"/>
    </location>
</feature>
<dbReference type="InterPro" id="IPR025746">
    <property type="entry name" value="PilX_N_dom"/>
</dbReference>
<dbReference type="Pfam" id="PF13681">
    <property type="entry name" value="PilX"/>
    <property type="match status" value="1"/>
</dbReference>